<evidence type="ECO:0000256" key="10">
    <source>
        <dbReference type="ARBA" id="ARBA00022741"/>
    </source>
</evidence>
<comment type="pathway">
    <text evidence="3">Purine metabolism; purine nucleoside salvage.</text>
</comment>
<comment type="catalytic activity">
    <reaction evidence="23">
        <text>2'-deoxyinosine + phosphate = 2-deoxy-alpha-D-ribose 1-phosphate + hypoxanthine</text>
        <dbReference type="Rhea" id="RHEA:27750"/>
        <dbReference type="ChEBI" id="CHEBI:17368"/>
        <dbReference type="ChEBI" id="CHEBI:28997"/>
        <dbReference type="ChEBI" id="CHEBI:43474"/>
        <dbReference type="ChEBI" id="CHEBI:57259"/>
        <dbReference type="EC" id="2.4.2.1"/>
    </reaction>
</comment>
<dbReference type="InterPro" id="IPR036361">
    <property type="entry name" value="SAP_dom_sf"/>
</dbReference>
<keyword evidence="9 25" id="KW-0812">Transmembrane</keyword>
<dbReference type="SUPFAM" id="SSF100939">
    <property type="entry name" value="SPOC domain-like"/>
    <property type="match status" value="1"/>
</dbReference>
<feature type="domain" description="Ku" evidence="27">
    <location>
        <begin position="331"/>
        <end position="479"/>
    </location>
</feature>
<dbReference type="InterPro" id="IPR005160">
    <property type="entry name" value="Ku_C"/>
</dbReference>
<keyword evidence="11" id="KW-0227">DNA damage</keyword>
<dbReference type="GO" id="GO:0006303">
    <property type="term" value="P:double-strand break repair via nonhomologous end joining"/>
    <property type="evidence" value="ECO:0007669"/>
    <property type="project" value="InterPro"/>
</dbReference>
<comment type="catalytic activity">
    <reaction evidence="22">
        <text>2'-deoxyguanosine + phosphate = 2-deoxy-alpha-D-ribose 1-phosphate + guanine</text>
        <dbReference type="Rhea" id="RHEA:27738"/>
        <dbReference type="ChEBI" id="CHEBI:16235"/>
        <dbReference type="ChEBI" id="CHEBI:17172"/>
        <dbReference type="ChEBI" id="CHEBI:43474"/>
        <dbReference type="ChEBI" id="CHEBI:57259"/>
        <dbReference type="EC" id="2.4.2.1"/>
    </reaction>
</comment>
<feature type="transmembrane region" description="Helical" evidence="25">
    <location>
        <begin position="1570"/>
        <end position="1592"/>
    </location>
</feature>
<dbReference type="FunFam" id="3.40.50.1580:FF:000004">
    <property type="entry name" value="Purine nucleoside phosphorylase"/>
    <property type="match status" value="1"/>
</dbReference>
<protein>
    <recommendedName>
        <fullName evidence="25">Anoctamin</fullName>
    </recommendedName>
</protein>
<dbReference type="FunFam" id="2.40.290.10:FF:000001">
    <property type="entry name" value="X-ray repair cross complementing 6"/>
    <property type="match status" value="1"/>
</dbReference>
<evidence type="ECO:0000256" key="20">
    <source>
        <dbReference type="ARBA" id="ARBA00023242"/>
    </source>
</evidence>
<dbReference type="SMART" id="SM00559">
    <property type="entry name" value="Ku78"/>
    <property type="match status" value="1"/>
</dbReference>
<evidence type="ECO:0000256" key="15">
    <source>
        <dbReference type="ARBA" id="ARBA00022989"/>
    </source>
</evidence>
<evidence type="ECO:0000256" key="23">
    <source>
        <dbReference type="ARBA" id="ARBA00023950"/>
    </source>
</evidence>
<dbReference type="Gene3D" id="1.10.720.30">
    <property type="entry name" value="SAP domain"/>
    <property type="match status" value="1"/>
</dbReference>
<dbReference type="PANTHER" id="PTHR12308">
    <property type="entry name" value="ANOCTAMIN"/>
    <property type="match status" value="1"/>
</dbReference>
<evidence type="ECO:0000256" key="16">
    <source>
        <dbReference type="ARBA" id="ARBA00023125"/>
    </source>
</evidence>
<dbReference type="InterPro" id="IPR027388">
    <property type="entry name" value="Ku70_bridge/pillars_dom_sf"/>
</dbReference>
<keyword evidence="12" id="KW-0378">Hydrolase</keyword>
<dbReference type="Proteomes" id="UP000663851">
    <property type="component" value="Unassembled WGS sequence"/>
</dbReference>
<comment type="similarity">
    <text evidence="4">Belongs to the ku70 family.</text>
</comment>
<gene>
    <name evidence="29" type="ORF">HFQ381_LOCUS13553</name>
    <name evidence="28" type="ORF">TSG867_LOCUS1083</name>
</gene>
<dbReference type="GO" id="GO:0005254">
    <property type="term" value="F:chloride channel activity"/>
    <property type="evidence" value="ECO:0007669"/>
    <property type="project" value="TreeGrafter"/>
</dbReference>
<evidence type="ECO:0000259" key="27">
    <source>
        <dbReference type="SMART" id="SM00559"/>
    </source>
</evidence>
<dbReference type="SUPFAM" id="SSF53300">
    <property type="entry name" value="vWA-like"/>
    <property type="match status" value="1"/>
</dbReference>
<feature type="transmembrane region" description="Helical" evidence="25">
    <location>
        <begin position="1269"/>
        <end position="1295"/>
    </location>
</feature>
<dbReference type="InterPro" id="IPR016194">
    <property type="entry name" value="SPOC-like_C_dom_sf"/>
</dbReference>
<dbReference type="Gene3D" id="1.10.1600.10">
    <property type="match status" value="1"/>
</dbReference>
<keyword evidence="10" id="KW-0547">Nucleotide-binding</keyword>
<evidence type="ECO:0000256" key="4">
    <source>
        <dbReference type="ARBA" id="ARBA00005240"/>
    </source>
</evidence>
<dbReference type="GO" id="GO:0003684">
    <property type="term" value="F:damaged DNA binding"/>
    <property type="evidence" value="ECO:0007669"/>
    <property type="project" value="InterPro"/>
</dbReference>
<dbReference type="CDD" id="cd09009">
    <property type="entry name" value="PNP-EcPNPII_like"/>
    <property type="match status" value="1"/>
</dbReference>
<evidence type="ECO:0000256" key="7">
    <source>
        <dbReference type="ARBA" id="ARBA00022676"/>
    </source>
</evidence>
<keyword evidence="14" id="KW-0067">ATP-binding</keyword>
<dbReference type="InterPro" id="IPR047087">
    <property type="entry name" value="KU70_core_dom"/>
</dbReference>
<accession>A0A820HZS3</accession>
<evidence type="ECO:0000256" key="3">
    <source>
        <dbReference type="ARBA" id="ARBA00005058"/>
    </source>
</evidence>
<evidence type="ECO:0000256" key="26">
    <source>
        <dbReference type="SAM" id="MobiDB-lite"/>
    </source>
</evidence>
<dbReference type="Gene3D" id="4.10.970.10">
    <property type="entry name" value="Ku70, bridge and pillars"/>
    <property type="match status" value="1"/>
</dbReference>
<keyword evidence="8" id="KW-0808">Transferase</keyword>
<keyword evidence="7" id="KW-0328">Glycosyltransferase</keyword>
<evidence type="ECO:0000256" key="25">
    <source>
        <dbReference type="RuleBase" id="RU280814"/>
    </source>
</evidence>
<dbReference type="GO" id="GO:0016787">
    <property type="term" value="F:hydrolase activity"/>
    <property type="evidence" value="ECO:0007669"/>
    <property type="project" value="UniProtKB-KW"/>
</dbReference>
<dbReference type="GO" id="GO:0004731">
    <property type="term" value="F:purine-nucleoside phosphorylase activity"/>
    <property type="evidence" value="ECO:0007669"/>
    <property type="project" value="UniProtKB-EC"/>
</dbReference>
<evidence type="ECO:0000256" key="22">
    <source>
        <dbReference type="ARBA" id="ARBA00023929"/>
    </source>
</evidence>
<dbReference type="Pfam" id="PF03731">
    <property type="entry name" value="Ku_N"/>
    <property type="match status" value="1"/>
</dbReference>
<comment type="catalytic activity">
    <reaction evidence="24">
        <text>guanosine + phosphate = alpha-D-ribose 1-phosphate + guanine</text>
        <dbReference type="Rhea" id="RHEA:13233"/>
        <dbReference type="ChEBI" id="CHEBI:16235"/>
        <dbReference type="ChEBI" id="CHEBI:16750"/>
        <dbReference type="ChEBI" id="CHEBI:43474"/>
        <dbReference type="ChEBI" id="CHEBI:57720"/>
        <dbReference type="EC" id="2.4.2.1"/>
    </reaction>
</comment>
<evidence type="ECO:0000313" key="30">
    <source>
        <dbReference type="Proteomes" id="UP000663851"/>
    </source>
</evidence>
<dbReference type="Gene3D" id="3.40.50.410">
    <property type="entry name" value="von Willebrand factor, type A domain"/>
    <property type="match status" value="1"/>
</dbReference>
<evidence type="ECO:0000256" key="11">
    <source>
        <dbReference type="ARBA" id="ARBA00022763"/>
    </source>
</evidence>
<dbReference type="InterPro" id="IPR035994">
    <property type="entry name" value="Nucleoside_phosphorylase_sf"/>
</dbReference>
<dbReference type="InterPro" id="IPR000845">
    <property type="entry name" value="Nucleoside_phosphorylase_d"/>
</dbReference>
<keyword evidence="16" id="KW-0238">DNA-binding</keyword>
<evidence type="ECO:0000256" key="13">
    <source>
        <dbReference type="ARBA" id="ARBA00022806"/>
    </source>
</evidence>
<dbReference type="Pfam" id="PF01048">
    <property type="entry name" value="PNP_UDP_1"/>
    <property type="match status" value="1"/>
</dbReference>
<dbReference type="Pfam" id="PF03730">
    <property type="entry name" value="Ku_C"/>
    <property type="match status" value="1"/>
</dbReference>
<evidence type="ECO:0000256" key="14">
    <source>
        <dbReference type="ARBA" id="ARBA00022840"/>
    </source>
</evidence>
<keyword evidence="20" id="KW-0539">Nucleus</keyword>
<feature type="transmembrane region" description="Helical" evidence="25">
    <location>
        <begin position="1513"/>
        <end position="1536"/>
    </location>
</feature>
<reference evidence="29" key="1">
    <citation type="submission" date="2021-02" db="EMBL/GenBank/DDBJ databases">
        <authorList>
            <person name="Nowell W R."/>
        </authorList>
    </citation>
    <scope>NUCLEOTIDE SEQUENCE</scope>
</reference>
<evidence type="ECO:0000256" key="19">
    <source>
        <dbReference type="ARBA" id="ARBA00023204"/>
    </source>
</evidence>
<dbReference type="GO" id="GO:0000723">
    <property type="term" value="P:telomere maintenance"/>
    <property type="evidence" value="ECO:0007669"/>
    <property type="project" value="InterPro"/>
</dbReference>
<dbReference type="GO" id="GO:0003678">
    <property type="term" value="F:DNA helicase activity"/>
    <property type="evidence" value="ECO:0007669"/>
    <property type="project" value="InterPro"/>
</dbReference>
<comment type="similarity">
    <text evidence="5">Belongs to the PNP/MTAP phosphorylase family.</text>
</comment>
<keyword evidence="19" id="KW-0234">DNA repair</keyword>
<dbReference type="GO" id="GO:0043564">
    <property type="term" value="C:Ku70:Ku80 complex"/>
    <property type="evidence" value="ECO:0007669"/>
    <property type="project" value="InterPro"/>
</dbReference>
<dbReference type="GO" id="GO:0009116">
    <property type="term" value="P:nucleoside metabolic process"/>
    <property type="evidence" value="ECO:0007669"/>
    <property type="project" value="InterPro"/>
</dbReference>
<dbReference type="InterPro" id="IPR011270">
    <property type="entry name" value="Pur_Nuc_Pase_Ino/Guo-sp"/>
</dbReference>
<evidence type="ECO:0000256" key="21">
    <source>
        <dbReference type="ARBA" id="ARBA00023918"/>
    </source>
</evidence>
<keyword evidence="17 25" id="KW-0472">Membrane</keyword>
<keyword evidence="13" id="KW-0347">Helicase</keyword>
<evidence type="ECO:0000313" key="28">
    <source>
        <dbReference type="EMBL" id="CAF4217609.1"/>
    </source>
</evidence>
<evidence type="ECO:0000256" key="17">
    <source>
        <dbReference type="ARBA" id="ARBA00023136"/>
    </source>
</evidence>
<dbReference type="InterPro" id="IPR006164">
    <property type="entry name" value="DNA_bd_Ku70/Ku80"/>
</dbReference>
<feature type="transmembrane region" description="Helical" evidence="25">
    <location>
        <begin position="1197"/>
        <end position="1216"/>
    </location>
</feature>
<dbReference type="GO" id="GO:0042162">
    <property type="term" value="F:telomeric DNA binding"/>
    <property type="evidence" value="ECO:0007669"/>
    <property type="project" value="InterPro"/>
</dbReference>
<dbReference type="PANTHER" id="PTHR12308:SF51">
    <property type="entry name" value="ANOCTAMIN-8"/>
    <property type="match status" value="1"/>
</dbReference>
<feature type="transmembrane region" description="Helical" evidence="25">
    <location>
        <begin position="1598"/>
        <end position="1618"/>
    </location>
</feature>
<keyword evidence="18" id="KW-0233">DNA recombination</keyword>
<sequence length="1668" mass="192233">MSLLDQNWGTGGAADDEAHEDNQQGRQITTSRDGTLMLIECAPQMFEPLANQMKQDSVIDDDDEDAQLTTGFQLVMRACQRFYQSKIISNDKDLSGIILYGTENSLNAFDFKHIYILHELAQPSAERIIQLENLSEQSRYKSKYDELFGSTQATGYSLNEALWTCSNLFSNSPQRLTIKRIFIFTCNDQPHASNLTLERQAKQRAKDLNDVGIELEVFPILTQTIIRFDFKKFFQDVLMLSDEDLDIRNNQEPTGRLNELLKLVYSKEHKKRAYCTVPFSLGKAADGTPLEFSVSVYNMVRPCPKPTKIKLDMKTNLETKIVTKHYLPETAEILMPSDIQYGLDVSNRRILFDTDEIKAIKKFGDPGFELLGFKSLSCLQPHHYVKPGHFIYPDEKYVEGSSCLFNGLLKKCLEKQMFILCQFSARRNTPPRLVALIPQAEELNKKVKNDRMASNGFHVHYLPYADDMRNLPKNDTSRAATDEVDLFKSVIRGLKFKYRPDRFENPALQTLWRNIEATALNKGEPDEFIDLTVPSVENQNRKIAGFVDELKQMIFPPGYVMGATKKSAAKRKLESGTSPANSKKSKDDENVDVEAAAKSNLLTKLTIPMLKDYCREKKLKASGTKKQDFIDAIQTHLDNIMSNSTKSTIESAPVAENGPWASFGEHPNAVTNRFYTYERVQEIVAFIQNIVPTKPEVAIICGSGLGGLAELVTNKTVIPYANIPHFPRSTVVGHRSNLIFGILNGVSVVCMQGRFHPYEGYSTAACAFPVRVMHMLGANTLIVTCAAGGVNKNYDVGDIMLIKDHLNFPSMAGNNPLIGHNDERFGPRFPPVGHAYDRQYSSQMKQIASKHNLELREGVYCGLGGPCYETIAEINMLRSLGGDSVGMSIVHEVTLAAHCGFRILGLALITNKCLSEYDSTVEAVHEEVIRISELKANELQQLILDFVVNALFRRRLNHFSSVITNRLWLNAHTNYDCDVLLTFPSRIDDYTIIWFLEQLLQLAPDIRISIKYHFTTGVYGFYVTFTYERLLKGADELQLEKPIKQEFGGGYKIFFFDELEFYEGFEDVDKFFTSQERQSIVQYLLYSIKIVHQQEISGIEFKIDQSLIQHSLDRNLILQVIPLHNKETLNRLRDLWVWPHTAFKRQPIDDIRKYFGVKIAFYFCWISFYTKALCFPALYGFIIWLDTGRNQELDDKLFVINAFLNIIWAIGFLIFWRRRQAELAFKWNTLDMEQIEATRSAYTGELRRSSVTHQNEVYYPSWKRLLFRLFVTIPMIGINIVLVSFLILLIIRFQSWVDRQLKDGHLPHLMSLTELFPKILLALVTTIFSDVYKSVCRWLTIKENYREQQKHDDQMVGKLFACACVNSYFSVFYIALFTHKYIRLSHQLTTIFVIKQFWGNIKEAIIPYIVSNARLSVLIQMSKKERARYAERKDLNKELTRILDEWRNSELDKAERQKDSNAYTTKAVDDILTDNTLNRRCSDITFESLSLSQAEIECSQPKWEDLYEDYLEMVIQFGYIIFLSTLFPLAAFFSLLNNIIEIRTDAFKLCMIYQRPFSQRVKDIGHWQKIMEYMVFAAIIINCIFCSTRGVFRRLVPDLPFAAEIFILVCIEHLLILLCKVIRSTIEYVPYWVRVEKSIMEHRRREAFKKLECDALHLKENRSHNYNE</sequence>
<dbReference type="InterPro" id="IPR049452">
    <property type="entry name" value="Anoctamin_TM"/>
</dbReference>
<feature type="transmembrane region" description="Helical" evidence="25">
    <location>
        <begin position="1356"/>
        <end position="1376"/>
    </location>
</feature>
<feature type="transmembrane region" description="Helical" evidence="25">
    <location>
        <begin position="1159"/>
        <end position="1185"/>
    </location>
</feature>
<dbReference type="CDD" id="cd01458">
    <property type="entry name" value="vWA_ku"/>
    <property type="match status" value="1"/>
</dbReference>
<dbReference type="GO" id="GO:0006310">
    <property type="term" value="P:DNA recombination"/>
    <property type="evidence" value="ECO:0007669"/>
    <property type="project" value="UniProtKB-KW"/>
</dbReference>
<dbReference type="GO" id="GO:0005886">
    <property type="term" value="C:plasma membrane"/>
    <property type="evidence" value="ECO:0007669"/>
    <property type="project" value="TreeGrafter"/>
</dbReference>
<dbReference type="Pfam" id="PF04547">
    <property type="entry name" value="Anoctamin"/>
    <property type="match status" value="1"/>
</dbReference>
<feature type="region of interest" description="Disordered" evidence="26">
    <location>
        <begin position="1"/>
        <end position="29"/>
    </location>
</feature>
<keyword evidence="15 25" id="KW-1133">Transmembrane helix</keyword>
<comment type="subcellular location">
    <subcellularLocation>
        <location evidence="2 25">Membrane</location>
        <topology evidence="2 25">Multi-pass membrane protein</topology>
    </subcellularLocation>
    <subcellularLocation>
        <location evidence="1">Nucleus</location>
    </subcellularLocation>
</comment>
<evidence type="ECO:0000256" key="5">
    <source>
        <dbReference type="ARBA" id="ARBA00006751"/>
    </source>
</evidence>
<proteinExistence type="inferred from homology"/>
<evidence type="ECO:0000256" key="24">
    <source>
        <dbReference type="ARBA" id="ARBA00023970"/>
    </source>
</evidence>
<comment type="similarity">
    <text evidence="6 25">Belongs to the anoctamin family.</text>
</comment>
<dbReference type="CDD" id="cd00788">
    <property type="entry name" value="KU70"/>
    <property type="match status" value="1"/>
</dbReference>
<comment type="catalytic activity">
    <reaction evidence="21">
        <text>inosine + phosphate = alpha-D-ribose 1-phosphate + hypoxanthine</text>
        <dbReference type="Rhea" id="RHEA:27646"/>
        <dbReference type="ChEBI" id="CHEBI:17368"/>
        <dbReference type="ChEBI" id="CHEBI:17596"/>
        <dbReference type="ChEBI" id="CHEBI:43474"/>
        <dbReference type="ChEBI" id="CHEBI:57720"/>
        <dbReference type="EC" id="2.4.2.1"/>
    </reaction>
</comment>
<dbReference type="InterPro" id="IPR006165">
    <property type="entry name" value="Ku70"/>
</dbReference>
<feature type="region of interest" description="Disordered" evidence="26">
    <location>
        <begin position="570"/>
        <end position="591"/>
    </location>
</feature>
<evidence type="ECO:0000256" key="8">
    <source>
        <dbReference type="ARBA" id="ARBA00022679"/>
    </source>
</evidence>
<dbReference type="InterPro" id="IPR005161">
    <property type="entry name" value="Ku_N"/>
</dbReference>
<evidence type="ECO:0000256" key="9">
    <source>
        <dbReference type="ARBA" id="ARBA00022692"/>
    </source>
</evidence>
<dbReference type="NCBIfam" id="NF006054">
    <property type="entry name" value="PRK08202.1"/>
    <property type="match status" value="1"/>
</dbReference>
<name>A0A820HZS3_9BILA</name>
<dbReference type="Gene3D" id="3.40.50.1580">
    <property type="entry name" value="Nucleoside phosphorylase domain"/>
    <property type="match status" value="1"/>
</dbReference>
<evidence type="ECO:0000256" key="18">
    <source>
        <dbReference type="ARBA" id="ARBA00023172"/>
    </source>
</evidence>
<dbReference type="UniPathway" id="UPA00606"/>
<dbReference type="NCBIfam" id="TIGR01700">
    <property type="entry name" value="PNPH"/>
    <property type="match status" value="1"/>
</dbReference>
<dbReference type="InterPro" id="IPR007632">
    <property type="entry name" value="Anoctamin"/>
</dbReference>
<dbReference type="Proteomes" id="UP000663862">
    <property type="component" value="Unassembled WGS sequence"/>
</dbReference>
<evidence type="ECO:0000313" key="29">
    <source>
        <dbReference type="EMBL" id="CAF4301177.1"/>
    </source>
</evidence>
<comment type="caution">
    <text evidence="25">Lacks conserved residue(s) required for the propagation of feature annotation.</text>
</comment>
<evidence type="ECO:0000256" key="12">
    <source>
        <dbReference type="ARBA" id="ARBA00022801"/>
    </source>
</evidence>
<dbReference type="Gene3D" id="2.40.290.10">
    <property type="match status" value="1"/>
</dbReference>
<dbReference type="NCBIfam" id="TIGR00578">
    <property type="entry name" value="ku70"/>
    <property type="match status" value="1"/>
</dbReference>
<dbReference type="InterPro" id="IPR036465">
    <property type="entry name" value="vWFA_dom_sf"/>
</dbReference>
<evidence type="ECO:0000256" key="1">
    <source>
        <dbReference type="ARBA" id="ARBA00004123"/>
    </source>
</evidence>
<evidence type="ECO:0000256" key="2">
    <source>
        <dbReference type="ARBA" id="ARBA00004141"/>
    </source>
</evidence>
<dbReference type="EMBL" id="CAJOBQ010000023">
    <property type="protein sequence ID" value="CAF4217609.1"/>
    <property type="molecule type" value="Genomic_DNA"/>
</dbReference>
<dbReference type="EMBL" id="CAJOBO010000858">
    <property type="protein sequence ID" value="CAF4301177.1"/>
    <property type="molecule type" value="Genomic_DNA"/>
</dbReference>
<evidence type="ECO:0000256" key="6">
    <source>
        <dbReference type="ARBA" id="ARBA00009671"/>
    </source>
</evidence>
<comment type="caution">
    <text evidence="29">The sequence shown here is derived from an EMBL/GenBank/DDBJ whole genome shotgun (WGS) entry which is preliminary data.</text>
</comment>
<dbReference type="NCBIfam" id="TIGR01697">
    <property type="entry name" value="PNPH-PUNA-XAPA"/>
    <property type="match status" value="1"/>
</dbReference>
<dbReference type="GO" id="GO:0005524">
    <property type="term" value="F:ATP binding"/>
    <property type="evidence" value="ECO:0007669"/>
    <property type="project" value="UniProtKB-KW"/>
</dbReference>
<organism evidence="29 30">
    <name type="scientific">Rotaria socialis</name>
    <dbReference type="NCBI Taxonomy" id="392032"/>
    <lineage>
        <taxon>Eukaryota</taxon>
        <taxon>Metazoa</taxon>
        <taxon>Spiralia</taxon>
        <taxon>Gnathifera</taxon>
        <taxon>Rotifera</taxon>
        <taxon>Eurotatoria</taxon>
        <taxon>Bdelloidea</taxon>
        <taxon>Philodinida</taxon>
        <taxon>Philodinidae</taxon>
        <taxon>Rotaria</taxon>
    </lineage>
</organism>
<dbReference type="SUPFAM" id="SSF68906">
    <property type="entry name" value="SAP domain"/>
    <property type="match status" value="1"/>
</dbReference>
<dbReference type="InterPro" id="IPR011268">
    <property type="entry name" value="Purine_phosphorylase"/>
</dbReference>
<dbReference type="SUPFAM" id="SSF53167">
    <property type="entry name" value="Purine and uridine phosphorylases"/>
    <property type="match status" value="1"/>
</dbReference>
<dbReference type="Pfam" id="PF02735">
    <property type="entry name" value="Ku"/>
    <property type="match status" value="1"/>
</dbReference>